<name>A0A0H3L6Q5_PANAA</name>
<dbReference type="PRINTS" id="PR00260">
    <property type="entry name" value="CHEMTRNSDUCR"/>
</dbReference>
<dbReference type="CDD" id="cd12913">
    <property type="entry name" value="PDC1_MCP_like"/>
    <property type="match status" value="1"/>
</dbReference>
<dbReference type="HOGENOM" id="CLU_000445_107_12_6"/>
<dbReference type="GO" id="GO:0005886">
    <property type="term" value="C:plasma membrane"/>
    <property type="evidence" value="ECO:0007669"/>
    <property type="project" value="TreeGrafter"/>
</dbReference>
<evidence type="ECO:0000313" key="9">
    <source>
        <dbReference type="EMBL" id="BAK12519.1"/>
    </source>
</evidence>
<dbReference type="GO" id="GO:0004888">
    <property type="term" value="F:transmembrane signaling receptor activity"/>
    <property type="evidence" value="ECO:0007669"/>
    <property type="project" value="InterPro"/>
</dbReference>
<feature type="domain" description="Methyl-accepting transducer" evidence="8">
    <location>
        <begin position="401"/>
        <end position="630"/>
    </location>
</feature>
<evidence type="ECO:0000256" key="2">
    <source>
        <dbReference type="ARBA" id="ARBA00022481"/>
    </source>
</evidence>
<keyword evidence="2" id="KW-0488">Methylation</keyword>
<feature type="transmembrane region" description="Helical" evidence="7">
    <location>
        <begin position="16"/>
        <end position="37"/>
    </location>
</feature>
<dbReference type="PANTHER" id="PTHR43531:SF14">
    <property type="entry name" value="METHYL-ACCEPTING CHEMOTAXIS PROTEIN I-RELATED"/>
    <property type="match status" value="1"/>
</dbReference>
<dbReference type="EMBL" id="AP012032">
    <property type="protein sequence ID" value="BAK12519.1"/>
    <property type="molecule type" value="Genomic_DNA"/>
</dbReference>
<dbReference type="Gene3D" id="1.10.287.950">
    <property type="entry name" value="Methyl-accepting chemotaxis protein"/>
    <property type="match status" value="1"/>
</dbReference>
<dbReference type="CDD" id="cd11386">
    <property type="entry name" value="MCP_signal"/>
    <property type="match status" value="1"/>
</dbReference>
<keyword evidence="4 6" id="KW-0807">Transducer</keyword>
<proteinExistence type="inferred from homology"/>
<dbReference type="InterPro" id="IPR051310">
    <property type="entry name" value="MCP_chemotaxis"/>
</dbReference>
<dbReference type="PANTHER" id="PTHR43531">
    <property type="entry name" value="PROTEIN ICFG"/>
    <property type="match status" value="1"/>
</dbReference>
<evidence type="ECO:0000256" key="7">
    <source>
        <dbReference type="SAM" id="Phobius"/>
    </source>
</evidence>
<evidence type="ECO:0000259" key="8">
    <source>
        <dbReference type="PROSITE" id="PS50111"/>
    </source>
</evidence>
<comment type="similarity">
    <text evidence="5">Belongs to the methyl-accepting chemotaxis (MCP) protein family.</text>
</comment>
<dbReference type="PATRIC" id="fig|932677.3.peg.2816"/>
<keyword evidence="7" id="KW-0812">Transmembrane</keyword>
<evidence type="ECO:0000256" key="6">
    <source>
        <dbReference type="PROSITE-ProRule" id="PRU00284"/>
    </source>
</evidence>
<dbReference type="FunFam" id="1.10.287.950:FF:000001">
    <property type="entry name" value="Methyl-accepting chemotaxis sensory transducer"/>
    <property type="match status" value="1"/>
</dbReference>
<feature type="transmembrane region" description="Helical" evidence="7">
    <location>
        <begin position="317"/>
        <end position="339"/>
    </location>
</feature>
<keyword evidence="7" id="KW-0472">Membrane</keyword>
<dbReference type="GO" id="GO:0006935">
    <property type="term" value="P:chemotaxis"/>
    <property type="evidence" value="ECO:0007669"/>
    <property type="project" value="UniProtKB-KW"/>
</dbReference>
<sequence length="644" mass="68979">MNNTSPKKTMSTRAQMLLAGGMTIVVGFTATIGLLSWQSSKEQKSLAANYLQQIAASHAGQIQQELTHALDAAQNLGQSLAALPAAGINDRKVADKLMEYALNKNPDFVSMTVVFEPDAFDGRDSAFVGPQGTPPGGRYAWYVDRDKDGRYKMNPAMDFLQPGAGNYYLLPKETQKDTLIEPYSFAYDGAKPEWLTSVATPVMVNDKLKLVVSSDILLSAIQKKVNQIKPWHETGYALLLSNSGNVISSPNAGEAGKKWQGNSNSYRTAVTEQYDPVLKENAMYTWYPISVGNNTKPWYVGIVAPVSQVMAAADKQLYWAIALMIVSILSVGAVLGLLFNRKVMRHLGGEPEEAARIALAVAEGQLNNGIQVAPGDSSSLFYALNTMQTQLQSIVGQIKDASTSVQQGAGEIAGANLNLASRTEEQAAALEETAASMEQISAAIRMNADNAQQATSLTENATRIASRGETLVDQVVTTMAQIDESSKKIGDITTLINSIAFQTNILALNAAVEAARAGEQGRGFAVVAAEVRNLAQRTTSAVKDISALIEESVVRVENGVVLVNDAGKTMHEMTNAVSSVQRIIGEIVAASDEQARGIAQVTIAVNEMDGTTQQNAALVQQMSAASSSLEDQAQQLAQTIRQFH</sequence>
<evidence type="ECO:0000256" key="1">
    <source>
        <dbReference type="ARBA" id="ARBA00004370"/>
    </source>
</evidence>
<protein>
    <submittedName>
        <fullName evidence="9">Methyl-accepting chemotaxis protein II Tar</fullName>
    </submittedName>
</protein>
<dbReference type="eggNOG" id="COG0840">
    <property type="taxonomic scope" value="Bacteria"/>
</dbReference>
<comment type="subcellular location">
    <subcellularLocation>
        <location evidence="1">Membrane</location>
    </subcellularLocation>
</comment>
<dbReference type="KEGG" id="paj:PAJ_2439"/>
<dbReference type="PROSITE" id="PS50111">
    <property type="entry name" value="CHEMOTAXIS_TRANSDUC_2"/>
    <property type="match status" value="1"/>
</dbReference>
<evidence type="ECO:0000256" key="5">
    <source>
        <dbReference type="ARBA" id="ARBA00029447"/>
    </source>
</evidence>
<dbReference type="GO" id="GO:0007165">
    <property type="term" value="P:signal transduction"/>
    <property type="evidence" value="ECO:0007669"/>
    <property type="project" value="UniProtKB-KW"/>
</dbReference>
<evidence type="ECO:0000313" key="10">
    <source>
        <dbReference type="Proteomes" id="UP000006690"/>
    </source>
</evidence>
<dbReference type="OrthoDB" id="8744489at2"/>
<keyword evidence="3" id="KW-0145">Chemotaxis</keyword>
<dbReference type="AlphaFoldDB" id="A0A0H3L6Q5"/>
<evidence type="ECO:0000256" key="3">
    <source>
        <dbReference type="ARBA" id="ARBA00022500"/>
    </source>
</evidence>
<reference evidence="10" key="1">
    <citation type="journal article" date="2012" name="Appl. Microbiol. Biotechnol.">
        <title>The complete genome sequence of Pantoea ananatis AJ13355, an organism with great biotechnological potential.</title>
        <authorList>
            <person name="Hara Y."/>
            <person name="Kadotani N."/>
            <person name="Izui H."/>
            <person name="Katashkina J.I."/>
            <person name="Kuvaeva T.M."/>
            <person name="Andreeva I.G."/>
            <person name="Golubeva L.I."/>
            <person name="Malko D.B."/>
            <person name="Makeev V.J."/>
            <person name="Mashko S.V."/>
            <person name="Kozlov Y.I."/>
        </authorList>
    </citation>
    <scope>NUCLEOTIDE SEQUENCE [LARGE SCALE GENOMIC DNA]</scope>
    <source>
        <strain evidence="10">AJ13355</strain>
    </source>
</reference>
<keyword evidence="7" id="KW-1133">Transmembrane helix</keyword>
<gene>
    <name evidence="9" type="primary">tar</name>
    <name evidence="9" type="ordered locus">PAJ_2439</name>
</gene>
<dbReference type="InterPro" id="IPR004089">
    <property type="entry name" value="MCPsignal_dom"/>
</dbReference>
<evidence type="ECO:0000256" key="4">
    <source>
        <dbReference type="ARBA" id="ARBA00023224"/>
    </source>
</evidence>
<dbReference type="SMART" id="SM00283">
    <property type="entry name" value="MA"/>
    <property type="match status" value="1"/>
</dbReference>
<dbReference type="Proteomes" id="UP000006690">
    <property type="component" value="Chromosome"/>
</dbReference>
<dbReference type="SUPFAM" id="SSF58104">
    <property type="entry name" value="Methyl-accepting chemotaxis protein (MCP) signaling domain"/>
    <property type="match status" value="1"/>
</dbReference>
<dbReference type="Pfam" id="PF00015">
    <property type="entry name" value="MCPsignal"/>
    <property type="match status" value="1"/>
</dbReference>
<dbReference type="RefSeq" id="WP_014594509.1">
    <property type="nucleotide sequence ID" value="NC_017531.2"/>
</dbReference>
<dbReference type="InterPro" id="IPR004090">
    <property type="entry name" value="Chemotax_Me-accpt_rcpt"/>
</dbReference>
<organism evidence="9 10">
    <name type="scientific">Pantoea ananatis (strain AJ13355)</name>
    <dbReference type="NCBI Taxonomy" id="932677"/>
    <lineage>
        <taxon>Bacteria</taxon>
        <taxon>Pseudomonadati</taxon>
        <taxon>Pseudomonadota</taxon>
        <taxon>Gammaproteobacteria</taxon>
        <taxon>Enterobacterales</taxon>
        <taxon>Erwiniaceae</taxon>
        <taxon>Pantoea</taxon>
    </lineage>
</organism>
<accession>A0A0H3L6Q5</accession>
<dbReference type="Gene3D" id="3.30.450.20">
    <property type="entry name" value="PAS domain"/>
    <property type="match status" value="2"/>
</dbReference>